<evidence type="ECO:0000313" key="2">
    <source>
        <dbReference type="EMBL" id="KAJ1105353.1"/>
    </source>
</evidence>
<protein>
    <submittedName>
        <fullName evidence="2">Uncharacterized protein</fullName>
    </submittedName>
</protein>
<reference evidence="2" key="1">
    <citation type="journal article" date="2022" name="bioRxiv">
        <title>Sequencing and chromosome-scale assembly of the giantPleurodeles waltlgenome.</title>
        <authorList>
            <person name="Brown T."/>
            <person name="Elewa A."/>
            <person name="Iarovenko S."/>
            <person name="Subramanian E."/>
            <person name="Araus A.J."/>
            <person name="Petzold A."/>
            <person name="Susuki M."/>
            <person name="Suzuki K.-i.T."/>
            <person name="Hayashi T."/>
            <person name="Toyoda A."/>
            <person name="Oliveira C."/>
            <person name="Osipova E."/>
            <person name="Leigh N.D."/>
            <person name="Simon A."/>
            <person name="Yun M.H."/>
        </authorList>
    </citation>
    <scope>NUCLEOTIDE SEQUENCE</scope>
    <source>
        <strain evidence="2">20211129_DDA</strain>
        <tissue evidence="2">Liver</tissue>
    </source>
</reference>
<evidence type="ECO:0000313" key="3">
    <source>
        <dbReference type="Proteomes" id="UP001066276"/>
    </source>
</evidence>
<name>A0AAV7MP05_PLEWA</name>
<keyword evidence="3" id="KW-1185">Reference proteome</keyword>
<accession>A0AAV7MP05</accession>
<dbReference type="Proteomes" id="UP001066276">
    <property type="component" value="Chromosome 9"/>
</dbReference>
<sequence length="75" mass="7798">MCEAPAAPPQAALSSMRDCPGTQEAPLALAEGWAQLPNPSPILGERVQRCGPAPGRSGHAKQKRSPLEAGPRDSQ</sequence>
<dbReference type="EMBL" id="JANPWB010000013">
    <property type="protein sequence ID" value="KAJ1105353.1"/>
    <property type="molecule type" value="Genomic_DNA"/>
</dbReference>
<feature type="region of interest" description="Disordered" evidence="1">
    <location>
        <begin position="39"/>
        <end position="75"/>
    </location>
</feature>
<dbReference type="AlphaFoldDB" id="A0AAV7MP05"/>
<gene>
    <name evidence="2" type="ORF">NDU88_002760</name>
</gene>
<proteinExistence type="predicted"/>
<evidence type="ECO:0000256" key="1">
    <source>
        <dbReference type="SAM" id="MobiDB-lite"/>
    </source>
</evidence>
<feature type="region of interest" description="Disordered" evidence="1">
    <location>
        <begin position="1"/>
        <end position="23"/>
    </location>
</feature>
<comment type="caution">
    <text evidence="2">The sequence shown here is derived from an EMBL/GenBank/DDBJ whole genome shotgun (WGS) entry which is preliminary data.</text>
</comment>
<organism evidence="2 3">
    <name type="scientific">Pleurodeles waltl</name>
    <name type="common">Iberian ribbed newt</name>
    <dbReference type="NCBI Taxonomy" id="8319"/>
    <lineage>
        <taxon>Eukaryota</taxon>
        <taxon>Metazoa</taxon>
        <taxon>Chordata</taxon>
        <taxon>Craniata</taxon>
        <taxon>Vertebrata</taxon>
        <taxon>Euteleostomi</taxon>
        <taxon>Amphibia</taxon>
        <taxon>Batrachia</taxon>
        <taxon>Caudata</taxon>
        <taxon>Salamandroidea</taxon>
        <taxon>Salamandridae</taxon>
        <taxon>Pleurodelinae</taxon>
        <taxon>Pleurodeles</taxon>
    </lineage>
</organism>